<accession>A0A918MD11</accession>
<reference evidence="2" key="1">
    <citation type="journal article" date="2014" name="Int. J. Syst. Evol. Microbiol.">
        <title>Complete genome sequence of Corynebacterium casei LMG S-19264T (=DSM 44701T), isolated from a smear-ripened cheese.</title>
        <authorList>
            <consortium name="US DOE Joint Genome Institute (JGI-PGF)"/>
            <person name="Walter F."/>
            <person name="Albersmeier A."/>
            <person name="Kalinowski J."/>
            <person name="Ruckert C."/>
        </authorList>
    </citation>
    <scope>NUCLEOTIDE SEQUENCE</scope>
    <source>
        <strain evidence="2">JCM 4369</strain>
    </source>
</reference>
<gene>
    <name evidence="2" type="ORF">GCM10010260_59050</name>
</gene>
<evidence type="ECO:0000313" key="3">
    <source>
        <dbReference type="Proteomes" id="UP000618795"/>
    </source>
</evidence>
<sequence>MRPIEGRSQLHRGRILDARHALEPMAPHRIPPPDADRMYRELDSTSVDTLVVSWHKNVLEALAAYPYEAAVLVWPALKQAEVLRPGGPKTNSFGLAPALMPLDLLTVGEVGEAVERPPHGVSSSARARTVSTSIPSRFA</sequence>
<reference evidence="2" key="2">
    <citation type="submission" date="2020-09" db="EMBL/GenBank/DDBJ databases">
        <authorList>
            <person name="Sun Q."/>
            <person name="Ohkuma M."/>
        </authorList>
    </citation>
    <scope>NUCLEOTIDE SEQUENCE</scope>
    <source>
        <strain evidence="2">JCM 4369</strain>
    </source>
</reference>
<keyword evidence="3" id="KW-1185">Reference proteome</keyword>
<feature type="compositionally biased region" description="Low complexity" evidence="1">
    <location>
        <begin position="121"/>
        <end position="133"/>
    </location>
</feature>
<proteinExistence type="predicted"/>
<dbReference type="EMBL" id="BMTD01000015">
    <property type="protein sequence ID" value="GGV12511.1"/>
    <property type="molecule type" value="Genomic_DNA"/>
</dbReference>
<protein>
    <submittedName>
        <fullName evidence="2">Uncharacterized protein</fullName>
    </submittedName>
</protein>
<evidence type="ECO:0000313" key="2">
    <source>
        <dbReference type="EMBL" id="GGV12511.1"/>
    </source>
</evidence>
<dbReference type="Proteomes" id="UP000618795">
    <property type="component" value="Unassembled WGS sequence"/>
</dbReference>
<evidence type="ECO:0000256" key="1">
    <source>
        <dbReference type="SAM" id="MobiDB-lite"/>
    </source>
</evidence>
<organism evidence="2 3">
    <name type="scientific">Streptomyces filipinensis</name>
    <dbReference type="NCBI Taxonomy" id="66887"/>
    <lineage>
        <taxon>Bacteria</taxon>
        <taxon>Bacillati</taxon>
        <taxon>Actinomycetota</taxon>
        <taxon>Actinomycetes</taxon>
        <taxon>Kitasatosporales</taxon>
        <taxon>Streptomycetaceae</taxon>
        <taxon>Streptomyces</taxon>
    </lineage>
</organism>
<feature type="region of interest" description="Disordered" evidence="1">
    <location>
        <begin position="115"/>
        <end position="139"/>
    </location>
</feature>
<comment type="caution">
    <text evidence="2">The sequence shown here is derived from an EMBL/GenBank/DDBJ whole genome shotgun (WGS) entry which is preliminary data.</text>
</comment>
<dbReference type="AlphaFoldDB" id="A0A918MD11"/>
<dbReference type="RefSeq" id="WP_191876530.1">
    <property type="nucleotide sequence ID" value="NZ_BMTD01000015.1"/>
</dbReference>
<name>A0A918MD11_9ACTN</name>